<feature type="domain" description="GGDEF" evidence="1">
    <location>
        <begin position="113"/>
        <end position="245"/>
    </location>
</feature>
<dbReference type="PANTHER" id="PTHR45138:SF9">
    <property type="entry name" value="DIGUANYLATE CYCLASE DGCM-RELATED"/>
    <property type="match status" value="1"/>
</dbReference>
<dbReference type="Gene3D" id="3.30.70.270">
    <property type="match status" value="1"/>
</dbReference>
<accession>A0ABV9I8Y0</accession>
<evidence type="ECO:0000313" key="3">
    <source>
        <dbReference type="Proteomes" id="UP001595952"/>
    </source>
</evidence>
<gene>
    <name evidence="2" type="ORF">ACFO0D_10530</name>
</gene>
<organism evidence="2 3">
    <name type="scientific">Deinococcus hohokamensis</name>
    <dbReference type="NCBI Taxonomy" id="309883"/>
    <lineage>
        <taxon>Bacteria</taxon>
        <taxon>Thermotogati</taxon>
        <taxon>Deinococcota</taxon>
        <taxon>Deinococci</taxon>
        <taxon>Deinococcales</taxon>
        <taxon>Deinococcaceae</taxon>
        <taxon>Deinococcus</taxon>
    </lineage>
</organism>
<protein>
    <submittedName>
        <fullName evidence="2">GGDEF domain-containing protein</fullName>
        <ecNumber evidence="2">2.7.7.65</ecNumber>
    </submittedName>
</protein>
<comment type="caution">
    <text evidence="2">The sequence shown here is derived from an EMBL/GenBank/DDBJ whole genome shotgun (WGS) entry which is preliminary data.</text>
</comment>
<dbReference type="EMBL" id="JBHSEI010000007">
    <property type="protein sequence ID" value="MFC4638777.1"/>
    <property type="molecule type" value="Genomic_DNA"/>
</dbReference>
<dbReference type="InterPro" id="IPR043128">
    <property type="entry name" value="Rev_trsase/Diguanyl_cyclase"/>
</dbReference>
<dbReference type="NCBIfam" id="TIGR00254">
    <property type="entry name" value="GGDEF"/>
    <property type="match status" value="1"/>
</dbReference>
<keyword evidence="2" id="KW-0808">Transferase</keyword>
<dbReference type="InterPro" id="IPR000160">
    <property type="entry name" value="GGDEF_dom"/>
</dbReference>
<dbReference type="EC" id="2.7.7.65" evidence="2"/>
<keyword evidence="2" id="KW-0548">Nucleotidyltransferase</keyword>
<dbReference type="InterPro" id="IPR050469">
    <property type="entry name" value="Diguanylate_Cyclase"/>
</dbReference>
<dbReference type="GO" id="GO:0052621">
    <property type="term" value="F:diguanylate cyclase activity"/>
    <property type="evidence" value="ECO:0007669"/>
    <property type="project" value="UniProtKB-EC"/>
</dbReference>
<dbReference type="InterPro" id="IPR029787">
    <property type="entry name" value="Nucleotide_cyclase"/>
</dbReference>
<dbReference type="PANTHER" id="PTHR45138">
    <property type="entry name" value="REGULATORY COMPONENTS OF SENSORY TRANSDUCTION SYSTEM"/>
    <property type="match status" value="1"/>
</dbReference>
<name>A0ABV9I8Y0_9DEIO</name>
<dbReference type="SMART" id="SM00267">
    <property type="entry name" value="GGDEF"/>
    <property type="match status" value="1"/>
</dbReference>
<sequence>MATPWSAETQLFFDALPLPAVWTRPGQSARHNPAWAARFRWPAADLLSALPGSLLSLQTPDGASRLCRVQRQDLPAGQGTLYLVEDLHDFSVDALTGLPGRAALQQDAGRGMPSGSVLLMDINRFKVINDTCGHAAGDLALRVLGQLLARAAPGLAAKAYRWGGDEFVLVSPQTLRGHDLGPLQRSFRARLRSELGLRGASFAYGVAQAPAHGAELCSLLRHADHEMYRQKRSDGYAERVTAWAPPALRLA</sequence>
<evidence type="ECO:0000259" key="1">
    <source>
        <dbReference type="PROSITE" id="PS50887"/>
    </source>
</evidence>
<evidence type="ECO:0000313" key="2">
    <source>
        <dbReference type="EMBL" id="MFC4638777.1"/>
    </source>
</evidence>
<dbReference type="CDD" id="cd01949">
    <property type="entry name" value="GGDEF"/>
    <property type="match status" value="1"/>
</dbReference>
<proteinExistence type="predicted"/>
<dbReference type="RefSeq" id="WP_380061782.1">
    <property type="nucleotide sequence ID" value="NZ_JBHSEI010000007.1"/>
</dbReference>
<dbReference type="SUPFAM" id="SSF55073">
    <property type="entry name" value="Nucleotide cyclase"/>
    <property type="match status" value="1"/>
</dbReference>
<dbReference type="Pfam" id="PF00990">
    <property type="entry name" value="GGDEF"/>
    <property type="match status" value="1"/>
</dbReference>
<dbReference type="Proteomes" id="UP001595952">
    <property type="component" value="Unassembled WGS sequence"/>
</dbReference>
<keyword evidence="3" id="KW-1185">Reference proteome</keyword>
<reference evidence="3" key="1">
    <citation type="journal article" date="2019" name="Int. J. Syst. Evol. Microbiol.">
        <title>The Global Catalogue of Microorganisms (GCM) 10K type strain sequencing project: providing services to taxonomists for standard genome sequencing and annotation.</title>
        <authorList>
            <consortium name="The Broad Institute Genomics Platform"/>
            <consortium name="The Broad Institute Genome Sequencing Center for Infectious Disease"/>
            <person name="Wu L."/>
            <person name="Ma J."/>
        </authorList>
    </citation>
    <scope>NUCLEOTIDE SEQUENCE [LARGE SCALE GENOMIC DNA]</scope>
    <source>
        <strain evidence="3">CCUG 55995</strain>
    </source>
</reference>
<dbReference type="PROSITE" id="PS50887">
    <property type="entry name" value="GGDEF"/>
    <property type="match status" value="1"/>
</dbReference>